<dbReference type="RefSeq" id="WP_023578487.1">
    <property type="nucleotide sequence ID" value="NZ_AVGG01000002.1"/>
</dbReference>
<gene>
    <name evidence="1" type="ORF">FLJC2902T_08220</name>
</gene>
<organism evidence="1 2">
    <name type="scientific">Flavobacterium limnosediminis JC2902</name>
    <dbReference type="NCBI Taxonomy" id="1341181"/>
    <lineage>
        <taxon>Bacteria</taxon>
        <taxon>Pseudomonadati</taxon>
        <taxon>Bacteroidota</taxon>
        <taxon>Flavobacteriia</taxon>
        <taxon>Flavobacteriales</taxon>
        <taxon>Flavobacteriaceae</taxon>
        <taxon>Flavobacterium</taxon>
    </lineage>
</organism>
<sequence length="182" mass="21178">MKNSLYLILISLVMNFHSFGQNKKETITYDSAVNKTLLANCFRADTVTINDNWIKTNTIKKFHSVSPHFLGLKNTNKDFIEIGIRRKKEDQFYVTNITDAELLSKDAAFETHRYKVNKNLFEKIHNNDSCYVFNEKRNGLKAVTLVGIKNDYITEIVLYPAIEDQTKNLDYLLTLFENLNIK</sequence>
<keyword evidence="2" id="KW-1185">Reference proteome</keyword>
<dbReference type="AlphaFoldDB" id="V6SYC4"/>
<proteinExistence type="predicted"/>
<dbReference type="STRING" id="1341181.FLJC2902T_08220"/>
<reference evidence="1 2" key="1">
    <citation type="submission" date="2013-08" db="EMBL/GenBank/DDBJ databases">
        <title>Flavobacterium limnosediminis JC2902 genome sequencing.</title>
        <authorList>
            <person name="Lee K."/>
            <person name="Yi H."/>
            <person name="Park S."/>
            <person name="Chun J."/>
        </authorList>
    </citation>
    <scope>NUCLEOTIDE SEQUENCE [LARGE SCALE GENOMIC DNA]</scope>
    <source>
        <strain evidence="1 2">JC2902</strain>
    </source>
</reference>
<evidence type="ECO:0000313" key="1">
    <source>
        <dbReference type="EMBL" id="ESU29420.1"/>
    </source>
</evidence>
<dbReference type="EMBL" id="AVGG01000002">
    <property type="protein sequence ID" value="ESU29420.1"/>
    <property type="molecule type" value="Genomic_DNA"/>
</dbReference>
<name>V6SYC4_9FLAO</name>
<dbReference type="eggNOG" id="ENOG502ZYGQ">
    <property type="taxonomic scope" value="Bacteria"/>
</dbReference>
<protein>
    <submittedName>
        <fullName evidence="1">Uncharacterized protein</fullName>
    </submittedName>
</protein>
<dbReference type="Proteomes" id="UP000018004">
    <property type="component" value="Unassembled WGS sequence"/>
</dbReference>
<accession>V6SYC4</accession>
<dbReference type="OrthoDB" id="9940367at2"/>
<comment type="caution">
    <text evidence="1">The sequence shown here is derived from an EMBL/GenBank/DDBJ whole genome shotgun (WGS) entry which is preliminary data.</text>
</comment>
<evidence type="ECO:0000313" key="2">
    <source>
        <dbReference type="Proteomes" id="UP000018004"/>
    </source>
</evidence>
<dbReference type="PATRIC" id="fig|1341181.4.peg.816"/>